<proteinExistence type="predicted"/>
<name>A0A2U3K009_9BACT</name>
<dbReference type="OrthoDB" id="7061165at2"/>
<dbReference type="EMBL" id="OMOD01000014">
    <property type="protein sequence ID" value="SPF32948.1"/>
    <property type="molecule type" value="Genomic_DNA"/>
</dbReference>
<protein>
    <submittedName>
        <fullName evidence="1">Uncharacterized protein</fullName>
    </submittedName>
</protein>
<evidence type="ECO:0000313" key="2">
    <source>
        <dbReference type="Proteomes" id="UP000238701"/>
    </source>
</evidence>
<dbReference type="Proteomes" id="UP000238701">
    <property type="component" value="Unassembled WGS sequence"/>
</dbReference>
<sequence length="183" mass="21456">MIPESHPLQQLFQDLVGRHYAQEIGIRDPQIVAYVSHLLAEFCEADQLYKICDRADRPLTDVGEMLVESDPVYGPAPSFDRERQVRKHIGDYTLFFAGMFPESINHFRLRRHRLENFVEWIKAGKESYYIVSQFEHFEYAKVAPLFASLSRNFESCVYGLNMVKNDLEEMQHPIVRRADDLIM</sequence>
<organism evidence="1 2">
    <name type="scientific">Candidatus Sulfotelmatobacter kueseliae</name>
    <dbReference type="NCBI Taxonomy" id="2042962"/>
    <lineage>
        <taxon>Bacteria</taxon>
        <taxon>Pseudomonadati</taxon>
        <taxon>Acidobacteriota</taxon>
        <taxon>Terriglobia</taxon>
        <taxon>Terriglobales</taxon>
        <taxon>Candidatus Korobacteraceae</taxon>
        <taxon>Candidatus Sulfotelmatobacter</taxon>
    </lineage>
</organism>
<dbReference type="AlphaFoldDB" id="A0A2U3K009"/>
<reference evidence="2" key="1">
    <citation type="submission" date="2018-02" db="EMBL/GenBank/DDBJ databases">
        <authorList>
            <person name="Hausmann B."/>
        </authorList>
    </citation>
    <scope>NUCLEOTIDE SEQUENCE [LARGE SCALE GENOMIC DNA]</scope>
    <source>
        <strain evidence="2">Peat soil MAG SbA1</strain>
    </source>
</reference>
<gene>
    <name evidence="1" type="ORF">SBA1_1100023</name>
</gene>
<evidence type="ECO:0000313" key="1">
    <source>
        <dbReference type="EMBL" id="SPF32948.1"/>
    </source>
</evidence>
<accession>A0A2U3K009</accession>